<name>A0AA39PWA2_9AGAR</name>
<dbReference type="EMBL" id="JAUEPR010000001">
    <property type="protein sequence ID" value="KAK0490283.1"/>
    <property type="molecule type" value="Genomic_DNA"/>
</dbReference>
<comment type="caution">
    <text evidence="1">The sequence shown here is derived from an EMBL/GenBank/DDBJ whole genome shotgun (WGS) entry which is preliminary data.</text>
</comment>
<reference evidence="1" key="1">
    <citation type="submission" date="2023-06" db="EMBL/GenBank/DDBJ databases">
        <authorList>
            <consortium name="Lawrence Berkeley National Laboratory"/>
            <person name="Ahrendt S."/>
            <person name="Sahu N."/>
            <person name="Indic B."/>
            <person name="Wong-Bajracharya J."/>
            <person name="Merenyi Z."/>
            <person name="Ke H.-M."/>
            <person name="Monk M."/>
            <person name="Kocsube S."/>
            <person name="Drula E."/>
            <person name="Lipzen A."/>
            <person name="Balint B."/>
            <person name="Henrissat B."/>
            <person name="Andreopoulos B."/>
            <person name="Martin F.M."/>
            <person name="Harder C.B."/>
            <person name="Rigling D."/>
            <person name="Ford K.L."/>
            <person name="Foster G.D."/>
            <person name="Pangilinan J."/>
            <person name="Papanicolaou A."/>
            <person name="Barry K."/>
            <person name="LaButti K."/>
            <person name="Viragh M."/>
            <person name="Koriabine M."/>
            <person name="Yan M."/>
            <person name="Riley R."/>
            <person name="Champramary S."/>
            <person name="Plett K.L."/>
            <person name="Tsai I.J."/>
            <person name="Slot J."/>
            <person name="Sipos G."/>
            <person name="Plett J."/>
            <person name="Nagy L.G."/>
            <person name="Grigoriev I.V."/>
        </authorList>
    </citation>
    <scope>NUCLEOTIDE SEQUENCE</scope>
    <source>
        <strain evidence="1">ICMP 16352</strain>
    </source>
</reference>
<sequence>MRLPPSWVLAFIPIVSPVSHWRALPFGLFSLASMRMSAIHYTIVYPLVDELGVPEERIQCLLGSKNLIPGDSMTPSPPTSWKCPMVSLTSVKLTRETISLSTTQGMAPTTTVQAILSDLNTIMILVPSITMARMTTGNRLYASLYKLARRYEVGVVCCIIHPVKASFWILEMTAYPIVCLPRITRASERRQT</sequence>
<keyword evidence="2" id="KW-1185">Reference proteome</keyword>
<gene>
    <name evidence="1" type="ORF">IW261DRAFT_5001</name>
</gene>
<evidence type="ECO:0000313" key="1">
    <source>
        <dbReference type="EMBL" id="KAK0490283.1"/>
    </source>
</evidence>
<protein>
    <submittedName>
        <fullName evidence="1">Uncharacterized protein</fullName>
    </submittedName>
</protein>
<proteinExistence type="predicted"/>
<accession>A0AA39PWA2</accession>
<organism evidence="1 2">
    <name type="scientific">Armillaria novae-zelandiae</name>
    <dbReference type="NCBI Taxonomy" id="153914"/>
    <lineage>
        <taxon>Eukaryota</taxon>
        <taxon>Fungi</taxon>
        <taxon>Dikarya</taxon>
        <taxon>Basidiomycota</taxon>
        <taxon>Agaricomycotina</taxon>
        <taxon>Agaricomycetes</taxon>
        <taxon>Agaricomycetidae</taxon>
        <taxon>Agaricales</taxon>
        <taxon>Marasmiineae</taxon>
        <taxon>Physalacriaceae</taxon>
        <taxon>Armillaria</taxon>
    </lineage>
</organism>
<dbReference type="Proteomes" id="UP001175227">
    <property type="component" value="Unassembled WGS sequence"/>
</dbReference>
<evidence type="ECO:0000313" key="2">
    <source>
        <dbReference type="Proteomes" id="UP001175227"/>
    </source>
</evidence>
<dbReference type="AlphaFoldDB" id="A0AA39PWA2"/>